<dbReference type="Gene3D" id="3.30.70.1360">
    <property type="entry name" value="mj0159-like"/>
    <property type="match status" value="1"/>
</dbReference>
<dbReference type="Proteomes" id="UP000245934">
    <property type="component" value="Unassembled WGS sequence"/>
</dbReference>
<evidence type="ECO:0000313" key="4">
    <source>
        <dbReference type="Proteomes" id="UP000245934"/>
    </source>
</evidence>
<organism evidence="3 4">
    <name type="scientific">Methanospirillum stamsii</name>
    <dbReference type="NCBI Taxonomy" id="1277351"/>
    <lineage>
        <taxon>Archaea</taxon>
        <taxon>Methanobacteriati</taxon>
        <taxon>Methanobacteriota</taxon>
        <taxon>Stenosarchaea group</taxon>
        <taxon>Methanomicrobia</taxon>
        <taxon>Methanomicrobiales</taxon>
        <taxon>Methanospirillaceae</taxon>
        <taxon>Methanospirillum</taxon>
    </lineage>
</organism>
<evidence type="ECO:0000259" key="2">
    <source>
        <dbReference type="Pfam" id="PF08461"/>
    </source>
</evidence>
<dbReference type="Pfam" id="PF01995">
    <property type="entry name" value="NRD1_2"/>
    <property type="match status" value="1"/>
</dbReference>
<gene>
    <name evidence="3" type="ORF">DLD82_10015</name>
</gene>
<evidence type="ECO:0000259" key="1">
    <source>
        <dbReference type="Pfam" id="PF01995"/>
    </source>
</evidence>
<protein>
    <recommendedName>
        <fullName evidence="5">DUF128 domain-containing protein</fullName>
    </recommendedName>
</protein>
<dbReference type="PANTHER" id="PTHR41964:SF1">
    <property type="entry name" value="GLOBAL NITROGEN REGULATOR NRPR"/>
    <property type="match status" value="1"/>
</dbReference>
<feature type="domain" description="NrpR regulatory" evidence="1">
    <location>
        <begin position="83"/>
        <end position="313"/>
    </location>
</feature>
<dbReference type="PANTHER" id="PTHR41964">
    <property type="entry name" value="GLOBAL NITROGEN REGULATOR NRPR"/>
    <property type="match status" value="1"/>
</dbReference>
<evidence type="ECO:0008006" key="5">
    <source>
        <dbReference type="Google" id="ProtNLM"/>
    </source>
</evidence>
<evidence type="ECO:0000313" key="3">
    <source>
        <dbReference type="EMBL" id="PWR73557.1"/>
    </source>
</evidence>
<keyword evidence="4" id="KW-1185">Reference proteome</keyword>
<reference evidence="3 4" key="1">
    <citation type="submission" date="2018-05" db="EMBL/GenBank/DDBJ databases">
        <title>Draft genome of Methanospirillum stamsii Pt1.</title>
        <authorList>
            <person name="Dueholm M.S."/>
            <person name="Nielsen P.H."/>
            <person name="Bakmann L.F."/>
            <person name="Otzen D.E."/>
        </authorList>
    </citation>
    <scope>NUCLEOTIDE SEQUENCE [LARGE SCALE GENOMIC DNA]</scope>
    <source>
        <strain evidence="3 4">Pt1</strain>
    </source>
</reference>
<feature type="domain" description="Ribonuclease R winged-helix" evidence="2">
    <location>
        <begin position="9"/>
        <end position="72"/>
    </location>
</feature>
<dbReference type="InterPro" id="IPR038982">
    <property type="entry name" value="NrpR"/>
</dbReference>
<dbReference type="Pfam" id="PF08461">
    <property type="entry name" value="WHD_RNase_R"/>
    <property type="match status" value="1"/>
</dbReference>
<accession>A0A2V2NB40</accession>
<name>A0A2V2NB40_9EURY</name>
<dbReference type="EMBL" id="QGMZ01000018">
    <property type="protein sequence ID" value="PWR73557.1"/>
    <property type="molecule type" value="Genomic_DNA"/>
</dbReference>
<dbReference type="RefSeq" id="WP_109940968.1">
    <property type="nucleotide sequence ID" value="NZ_CP176366.1"/>
</dbReference>
<comment type="caution">
    <text evidence="3">The sequence shown here is derived from an EMBL/GenBank/DDBJ whole genome shotgun (WGS) entry which is preliminary data.</text>
</comment>
<dbReference type="InterPro" id="IPR036984">
    <property type="entry name" value="NrpR_dom_sf"/>
</dbReference>
<sequence length="316" mass="35179">MIKTEHKYIEILRILKDHQEPMGAKRLSELLAERGYVMTDRAVQYYLRYLDTRGFTEKVGNQGRILTTSGIMETDRALVDDRIGFVISKLERLAFRSTFDPSSSTGDVAYNLTIVPNEILEPVSHLFDQVRDAGCSFFSGYSFIDRDPRVPPGHTGILTLCSITMDGVFQHNGIPVKVAYGGTIQVEEKKPLRFMDIIGYQGSTVDPLQLFIGAGLTTIHNYINTGSGFLLANVRQIPGRAEERGRSLISQMQDCGFRFPLTMGKGRIFNLLTDPQRLSLVSFSGMNSIGCAFEAGYKLRTEIGAGTIPFSKVVDK</sequence>
<dbReference type="GeneID" id="97608719"/>
<dbReference type="AlphaFoldDB" id="A0A2V2NB40"/>
<proteinExistence type="predicted"/>
<dbReference type="InterPro" id="IPR002846">
    <property type="entry name" value="NRD"/>
</dbReference>
<dbReference type="InterPro" id="IPR013668">
    <property type="entry name" value="RNase_R_HTH_12"/>
</dbReference>
<dbReference type="OrthoDB" id="358798at2157"/>